<evidence type="ECO:0000313" key="4">
    <source>
        <dbReference type="Proteomes" id="UP000068016"/>
    </source>
</evidence>
<feature type="compositionally biased region" description="Basic and acidic residues" evidence="1">
    <location>
        <begin position="1"/>
        <end position="20"/>
    </location>
</feature>
<feature type="domain" description="Polyvalent protein metallopeptidase" evidence="2">
    <location>
        <begin position="108"/>
        <end position="212"/>
    </location>
</feature>
<reference evidence="3 4" key="1">
    <citation type="submission" date="2015-11" db="EMBL/GenBank/DDBJ databases">
        <title>Expanding the genomic diversity of Burkholderia species for the development of highly accurate diagnostics.</title>
        <authorList>
            <person name="Sahl J."/>
            <person name="Keim P."/>
            <person name="Wagner D."/>
        </authorList>
    </citation>
    <scope>NUCLEOTIDE SEQUENCE [LARGE SCALE GENOMIC DNA]</scope>
    <source>
        <strain evidence="3 4">MSMB793WGS</strain>
    </source>
</reference>
<name>A0A108EI09_9BURK</name>
<evidence type="ECO:0000256" key="1">
    <source>
        <dbReference type="SAM" id="MobiDB-lite"/>
    </source>
</evidence>
<sequence>MSSNEAKRLGGHVRDSEKGKGTLIIRPMVLKDKAGDSAGGEAPERGKEKEKKPRMFFVSHFVYNEAQIDGLPVREQARSIEIPTIESAEAILQAMREDGMGYIEPSPDGRAYYRPSTDSTSMPAKSTFASQYDFYATLMHELGHATMGKDRVARNATHYATEELRAEMAATLTCAELGLPRLEGQLENHAAYLQSWLREFADKKHKLVSVASDAQRIADWLIERAGSKVVARDDEMAVG</sequence>
<dbReference type="AlphaFoldDB" id="A0A108EI09"/>
<proteinExistence type="predicted"/>
<feature type="region of interest" description="Disordered" evidence="1">
    <location>
        <begin position="1"/>
        <end position="51"/>
    </location>
</feature>
<protein>
    <recommendedName>
        <fullName evidence="2">Polyvalent protein metallopeptidase domain-containing protein</fullName>
    </recommendedName>
</protein>
<gene>
    <name evidence="3" type="ORF">WT83_19235</name>
</gene>
<evidence type="ECO:0000313" key="3">
    <source>
        <dbReference type="EMBL" id="KWN11727.1"/>
    </source>
</evidence>
<dbReference type="EMBL" id="LPLZ01000059">
    <property type="protein sequence ID" value="KWN11727.1"/>
    <property type="molecule type" value="Genomic_DNA"/>
</dbReference>
<feature type="compositionally biased region" description="Basic and acidic residues" evidence="1">
    <location>
        <begin position="42"/>
        <end position="51"/>
    </location>
</feature>
<dbReference type="InterPro" id="IPR041459">
    <property type="entry name" value="MPTase-PolyVal"/>
</dbReference>
<dbReference type="Pfam" id="PF18818">
    <property type="entry name" value="MPTase-PolyVal"/>
    <property type="match status" value="1"/>
</dbReference>
<organism evidence="3 4">
    <name type="scientific">Burkholderia territorii</name>
    <dbReference type="NCBI Taxonomy" id="1503055"/>
    <lineage>
        <taxon>Bacteria</taxon>
        <taxon>Pseudomonadati</taxon>
        <taxon>Pseudomonadota</taxon>
        <taxon>Betaproteobacteria</taxon>
        <taxon>Burkholderiales</taxon>
        <taxon>Burkholderiaceae</taxon>
        <taxon>Burkholderia</taxon>
        <taxon>Burkholderia cepacia complex</taxon>
    </lineage>
</organism>
<comment type="caution">
    <text evidence="3">The sequence shown here is derived from an EMBL/GenBank/DDBJ whole genome shotgun (WGS) entry which is preliminary data.</text>
</comment>
<dbReference type="Proteomes" id="UP000068016">
    <property type="component" value="Unassembled WGS sequence"/>
</dbReference>
<accession>A0A108EI09</accession>
<evidence type="ECO:0000259" key="2">
    <source>
        <dbReference type="Pfam" id="PF18818"/>
    </source>
</evidence>